<comment type="caution">
    <text evidence="10">The sequence shown here is derived from an EMBL/GenBank/DDBJ whole genome shotgun (WGS) entry which is preliminary data.</text>
</comment>
<dbReference type="EMBL" id="FXUB01000001">
    <property type="protein sequence ID" value="SMP05777.1"/>
    <property type="molecule type" value="Genomic_DNA"/>
</dbReference>
<evidence type="ECO:0000256" key="2">
    <source>
        <dbReference type="ARBA" id="ARBA00022723"/>
    </source>
</evidence>
<dbReference type="InterPro" id="IPR050238">
    <property type="entry name" value="DNA_Rep/Repair_Clamp_Loader"/>
</dbReference>
<evidence type="ECO:0000256" key="3">
    <source>
        <dbReference type="ARBA" id="ARBA00022741"/>
    </source>
</evidence>
<dbReference type="RefSeq" id="WP_283399827.1">
    <property type="nucleotide sequence ID" value="NZ_FXUB01000001.1"/>
</dbReference>
<name>A0ABY1NC49_9BACT</name>
<evidence type="ECO:0000313" key="10">
    <source>
        <dbReference type="EMBL" id="SMP05777.1"/>
    </source>
</evidence>
<dbReference type="Gene3D" id="1.10.8.60">
    <property type="match status" value="1"/>
</dbReference>
<keyword evidence="2" id="KW-0479">Metal-binding</keyword>
<dbReference type="Pfam" id="PF22608">
    <property type="entry name" value="DNAX_ATPase_lid"/>
    <property type="match status" value="1"/>
</dbReference>
<dbReference type="NCBIfam" id="NF004046">
    <property type="entry name" value="PRK05563.1"/>
    <property type="match status" value="1"/>
</dbReference>
<evidence type="ECO:0000256" key="7">
    <source>
        <dbReference type="ARBA" id="ARBA00049244"/>
    </source>
</evidence>
<dbReference type="NCBIfam" id="TIGR02397">
    <property type="entry name" value="dnaX_nterm"/>
    <property type="match status" value="1"/>
</dbReference>
<dbReference type="Proteomes" id="UP001157911">
    <property type="component" value="Unassembled WGS sequence"/>
</dbReference>
<evidence type="ECO:0000313" key="11">
    <source>
        <dbReference type="Proteomes" id="UP001157911"/>
    </source>
</evidence>
<keyword evidence="8" id="KW-0235">DNA replication</keyword>
<dbReference type="InterPro" id="IPR001270">
    <property type="entry name" value="ClpA/B"/>
</dbReference>
<evidence type="ECO:0000256" key="4">
    <source>
        <dbReference type="ARBA" id="ARBA00022833"/>
    </source>
</evidence>
<evidence type="ECO:0000256" key="1">
    <source>
        <dbReference type="ARBA" id="ARBA00006360"/>
    </source>
</evidence>
<dbReference type="CDD" id="cd00009">
    <property type="entry name" value="AAA"/>
    <property type="match status" value="1"/>
</dbReference>
<keyword evidence="6 8" id="KW-0239">DNA-directed DNA polymerase</keyword>
<dbReference type="PRINTS" id="PR00300">
    <property type="entry name" value="CLPPROTEASEA"/>
</dbReference>
<dbReference type="EC" id="2.7.7.7" evidence="8"/>
<evidence type="ECO:0000256" key="5">
    <source>
        <dbReference type="ARBA" id="ARBA00022840"/>
    </source>
</evidence>
<keyword evidence="8" id="KW-0548">Nucleotidyltransferase</keyword>
<dbReference type="CDD" id="cd18137">
    <property type="entry name" value="HLD_clamp_pol_III_gamma_tau"/>
    <property type="match status" value="1"/>
</dbReference>
<feature type="domain" description="AAA+ ATPase" evidence="9">
    <location>
        <begin position="37"/>
        <end position="179"/>
    </location>
</feature>
<dbReference type="PANTHER" id="PTHR11669:SF0">
    <property type="entry name" value="PROTEIN STICHEL-LIKE 2"/>
    <property type="match status" value="1"/>
</dbReference>
<dbReference type="InterPro" id="IPR004622">
    <property type="entry name" value="DNA_pol_HolB"/>
</dbReference>
<comment type="similarity">
    <text evidence="1 8">Belongs to the DnaX/STICHEL family.</text>
</comment>
<reference evidence="10 11" key="1">
    <citation type="submission" date="2017-05" db="EMBL/GenBank/DDBJ databases">
        <authorList>
            <person name="Varghese N."/>
            <person name="Submissions S."/>
        </authorList>
    </citation>
    <scope>NUCLEOTIDE SEQUENCE [LARGE SCALE GENOMIC DNA]</scope>
    <source>
        <strain evidence="10 11">DSM 15522</strain>
    </source>
</reference>
<dbReference type="NCBIfam" id="TIGR00678">
    <property type="entry name" value="holB"/>
    <property type="match status" value="1"/>
</dbReference>
<proteinExistence type="inferred from homology"/>
<organism evidence="10 11">
    <name type="scientific">Desulfurobacterium pacificum</name>
    <dbReference type="NCBI Taxonomy" id="240166"/>
    <lineage>
        <taxon>Bacteria</taxon>
        <taxon>Pseudomonadati</taxon>
        <taxon>Aquificota</taxon>
        <taxon>Aquificia</taxon>
        <taxon>Desulfurobacteriales</taxon>
        <taxon>Desulfurobacteriaceae</taxon>
        <taxon>Desulfurobacterium</taxon>
    </lineage>
</organism>
<keyword evidence="8" id="KW-0808">Transferase</keyword>
<comment type="subunit">
    <text evidence="8">DNA polymerase III contains a core (composed of alpha, epsilon and theta chains) that associates with a tau subunit. This core dimerizes to form the POLIII' complex. PolIII' associates with the gamma complex (composed of gamma, delta, delta', psi and chi chains) and with the beta chain to form the complete DNA polymerase III complex.</text>
</comment>
<dbReference type="InterPro" id="IPR045085">
    <property type="entry name" value="HLD_clamp_pol_III_gamma_tau"/>
</dbReference>
<sequence>MSYVAIPRKYRPQKFSEVTGQEFITETLRNAIKTDRVAHAYIFAGPRGVGKTSTARIVAKALNCENPQNGEPCNQCPQCVEITKGSHPDVIEIDAATNRGIDQIRELRESVHYAPARGKKKIYIIDEFHMLTKEAFNALLKTLEEPPEHVVFILATTEIDKIPPTILSRCQKFVFRKIPRPVMVETLKKICEAENVEFDEEALNLIAVASEGCMRDAESLLDQAIAFGNGKVELNTVSEFLGVLTGKDLIELLKTAFSGNKELLRETLFKLEERGYNPLFVLKQLIETVEKEFLSNDNFSTEEMEAAFQILSECFKEITVHPYPYSVLLFHLYRLSYFKDVQKLEDLLSNGIQIAEKKTKPAQKLTEETEENQFFNQYIKETKEENGIVKIIPKNELSYQLLKTRKDELEKKFGKRVEIVEVKNQKKNGKKTISKESNEKINKVIDLFGAKIIKLEPLDESSDS</sequence>
<dbReference type="InterPro" id="IPR027417">
    <property type="entry name" value="P-loop_NTPase"/>
</dbReference>
<evidence type="ECO:0000259" key="9">
    <source>
        <dbReference type="SMART" id="SM00382"/>
    </source>
</evidence>
<dbReference type="Gene3D" id="3.40.50.300">
    <property type="entry name" value="P-loop containing nucleotide triphosphate hydrolases"/>
    <property type="match status" value="1"/>
</dbReference>
<comment type="catalytic activity">
    <reaction evidence="7 8">
        <text>DNA(n) + a 2'-deoxyribonucleoside 5'-triphosphate = DNA(n+1) + diphosphate</text>
        <dbReference type="Rhea" id="RHEA:22508"/>
        <dbReference type="Rhea" id="RHEA-COMP:17339"/>
        <dbReference type="Rhea" id="RHEA-COMP:17340"/>
        <dbReference type="ChEBI" id="CHEBI:33019"/>
        <dbReference type="ChEBI" id="CHEBI:61560"/>
        <dbReference type="ChEBI" id="CHEBI:173112"/>
        <dbReference type="EC" id="2.7.7.7"/>
    </reaction>
</comment>
<dbReference type="SUPFAM" id="SSF52540">
    <property type="entry name" value="P-loop containing nucleoside triphosphate hydrolases"/>
    <property type="match status" value="1"/>
</dbReference>
<keyword evidence="3 8" id="KW-0547">Nucleotide-binding</keyword>
<dbReference type="SMART" id="SM00382">
    <property type="entry name" value="AAA"/>
    <property type="match status" value="1"/>
</dbReference>
<keyword evidence="11" id="KW-1185">Reference proteome</keyword>
<gene>
    <name evidence="8" type="primary">dnaX</name>
    <name evidence="10" type="ORF">SAMN06265339_0320</name>
</gene>
<dbReference type="PANTHER" id="PTHR11669">
    <property type="entry name" value="REPLICATION FACTOR C / DNA POLYMERASE III GAMMA-TAU SUBUNIT"/>
    <property type="match status" value="1"/>
</dbReference>
<dbReference type="InterPro" id="IPR003593">
    <property type="entry name" value="AAA+_ATPase"/>
</dbReference>
<accession>A0ABY1NC49</accession>
<comment type="function">
    <text evidence="8">DNA polymerase III is a complex, multichain enzyme responsible for most of the replicative synthesis in bacteria. This DNA polymerase also exhibits 3' to 5' exonuclease activity.</text>
</comment>
<keyword evidence="4" id="KW-0862">Zinc</keyword>
<evidence type="ECO:0000256" key="6">
    <source>
        <dbReference type="ARBA" id="ARBA00022932"/>
    </source>
</evidence>
<evidence type="ECO:0000256" key="8">
    <source>
        <dbReference type="RuleBase" id="RU364063"/>
    </source>
</evidence>
<protein>
    <recommendedName>
        <fullName evidence="8">DNA polymerase III subunit gamma/tau</fullName>
        <ecNumber evidence="8">2.7.7.7</ecNumber>
    </recommendedName>
</protein>
<dbReference type="InterPro" id="IPR012763">
    <property type="entry name" value="DNA_pol_III_sug/sutau_N"/>
</dbReference>
<dbReference type="Pfam" id="PF13177">
    <property type="entry name" value="DNA_pol3_delta2"/>
    <property type="match status" value="1"/>
</dbReference>
<keyword evidence="5 8" id="KW-0067">ATP-binding</keyword>